<evidence type="ECO:0000256" key="4">
    <source>
        <dbReference type="ARBA" id="ARBA00022729"/>
    </source>
</evidence>
<feature type="chain" id="PRO_5040154397" description="Galectin" evidence="5">
    <location>
        <begin position="20"/>
        <end position="157"/>
    </location>
</feature>
<evidence type="ECO:0000313" key="6">
    <source>
        <dbReference type="EMBL" id="CAI5443089.1"/>
    </source>
</evidence>
<evidence type="ECO:0000256" key="5">
    <source>
        <dbReference type="SAM" id="SignalP"/>
    </source>
</evidence>
<dbReference type="InterPro" id="IPR001534">
    <property type="entry name" value="Transthyretin-like"/>
</dbReference>
<dbReference type="EMBL" id="CANHGI010000002">
    <property type="protein sequence ID" value="CAI5443089.1"/>
    <property type="molecule type" value="Genomic_DNA"/>
</dbReference>
<name>A0A9P1ID85_9PELO</name>
<dbReference type="PANTHER" id="PTHR21700:SF5">
    <property type="entry name" value="TRANSTHYRETIN-RELATED FAMILY DOMAIN"/>
    <property type="match status" value="1"/>
</dbReference>
<evidence type="ECO:0008006" key="8">
    <source>
        <dbReference type="Google" id="ProtNLM"/>
    </source>
</evidence>
<feature type="signal peptide" evidence="5">
    <location>
        <begin position="1"/>
        <end position="19"/>
    </location>
</feature>
<keyword evidence="7" id="KW-1185">Reference proteome</keyword>
<gene>
    <name evidence="6" type="ORF">CAMP_LOCUS5726</name>
</gene>
<accession>A0A9P1ID85</accession>
<dbReference type="Proteomes" id="UP001152747">
    <property type="component" value="Unassembled WGS sequence"/>
</dbReference>
<evidence type="ECO:0000256" key="3">
    <source>
        <dbReference type="ARBA" id="ARBA00022525"/>
    </source>
</evidence>
<reference evidence="6" key="1">
    <citation type="submission" date="2022-11" db="EMBL/GenBank/DDBJ databases">
        <authorList>
            <person name="Kikuchi T."/>
        </authorList>
    </citation>
    <scope>NUCLEOTIDE SEQUENCE</scope>
    <source>
        <strain evidence="6">PS1010</strain>
    </source>
</reference>
<dbReference type="GO" id="GO:0005576">
    <property type="term" value="C:extracellular region"/>
    <property type="evidence" value="ECO:0007669"/>
    <property type="project" value="UniProtKB-SubCell"/>
</dbReference>
<keyword evidence="4 5" id="KW-0732">Signal</keyword>
<keyword evidence="3" id="KW-0964">Secreted</keyword>
<comment type="subcellular location">
    <subcellularLocation>
        <location evidence="1">Secreted</location>
    </subcellularLocation>
</comment>
<dbReference type="InterPro" id="IPR038479">
    <property type="entry name" value="Transthyretin-like_sf"/>
</dbReference>
<dbReference type="Gene3D" id="2.60.40.3330">
    <property type="match status" value="1"/>
</dbReference>
<dbReference type="GO" id="GO:0009986">
    <property type="term" value="C:cell surface"/>
    <property type="evidence" value="ECO:0007669"/>
    <property type="project" value="InterPro"/>
</dbReference>
<comment type="caution">
    <text evidence="6">The sequence shown here is derived from an EMBL/GenBank/DDBJ whole genome shotgun (WGS) entry which is preliminary data.</text>
</comment>
<evidence type="ECO:0000256" key="1">
    <source>
        <dbReference type="ARBA" id="ARBA00004613"/>
    </source>
</evidence>
<comment type="similarity">
    <text evidence="2">Belongs to the nematode transthyretin-like family.</text>
</comment>
<protein>
    <recommendedName>
        <fullName evidence="8">Galectin</fullName>
    </recommendedName>
</protein>
<sequence length="157" mass="18579">MHLRSILAILLSAFDFEYQEDEQFEIYGKLTCDGYPAGDVQILMVQDTFSWFDRILNFRKTNKNGHFRMIGQANQPDIDIMLIIEHSCHENLKLFSNEKAKSYTELHIDFSKIRKNDDVFEMNIELREHSVKNSIPFLYIWRVLADFRTVLLGGKRK</sequence>
<evidence type="ECO:0000313" key="7">
    <source>
        <dbReference type="Proteomes" id="UP001152747"/>
    </source>
</evidence>
<dbReference type="PANTHER" id="PTHR21700">
    <property type="entry name" value="TRANSTHYRETIN-LIKE FAMILY PROTEIN-RELATED"/>
    <property type="match status" value="1"/>
</dbReference>
<dbReference type="AlphaFoldDB" id="A0A9P1ID85"/>
<evidence type="ECO:0000256" key="2">
    <source>
        <dbReference type="ARBA" id="ARBA00010112"/>
    </source>
</evidence>
<dbReference type="Pfam" id="PF01060">
    <property type="entry name" value="TTR-52"/>
    <property type="match status" value="1"/>
</dbReference>
<proteinExistence type="inferred from homology"/>
<organism evidence="6 7">
    <name type="scientific">Caenorhabditis angaria</name>
    <dbReference type="NCBI Taxonomy" id="860376"/>
    <lineage>
        <taxon>Eukaryota</taxon>
        <taxon>Metazoa</taxon>
        <taxon>Ecdysozoa</taxon>
        <taxon>Nematoda</taxon>
        <taxon>Chromadorea</taxon>
        <taxon>Rhabditida</taxon>
        <taxon>Rhabditina</taxon>
        <taxon>Rhabditomorpha</taxon>
        <taxon>Rhabditoidea</taxon>
        <taxon>Rhabditidae</taxon>
        <taxon>Peloderinae</taxon>
        <taxon>Caenorhabditis</taxon>
    </lineage>
</organism>